<proteinExistence type="predicted"/>
<evidence type="ECO:0000256" key="8">
    <source>
        <dbReference type="ARBA" id="ARBA00023128"/>
    </source>
</evidence>
<evidence type="ECO:0000256" key="2">
    <source>
        <dbReference type="ARBA" id="ARBA00004164"/>
    </source>
</evidence>
<evidence type="ECO:0000256" key="6">
    <source>
        <dbReference type="ARBA" id="ARBA00023002"/>
    </source>
</evidence>
<sequence>MFRSTLHVSLRRTLPSRPIQKYYSRKFIHSKDTAQKSRAWKSVALRWTILIGGIYYYNTHDLLAEASEAIIDADKLGEPNKNLSQFTVDAIVEQRRKRQALSLAEQQSRAKLLHPEDHQVQDISVESLNLDDETKTSEDESGDNQEGAFDPETGTINWDCPCLGGMAHGPCGEEFKAAFSCFVYSKEDPKGVECIDKFKTMQNCFRQHPEIYGAELEDELSEQNGVEEVIAENTKKNSQNSEQPVETNPQNNSHAVDKNQISSTDLTVDNRKNEIAHDGKNEPNAKSPNIEST</sequence>
<feature type="region of interest" description="Disordered" evidence="13">
    <location>
        <begin position="123"/>
        <end position="152"/>
    </location>
</feature>
<reference evidence="14 15" key="1">
    <citation type="submission" date="2017-10" db="EMBL/GenBank/DDBJ databases">
        <title>Development of genomic resources for the powdery mildew, Erysiphe pulchra.</title>
        <authorList>
            <person name="Wadl P.A."/>
            <person name="Mack B.M."/>
            <person name="Moore G."/>
            <person name="Beltz S.B."/>
        </authorList>
    </citation>
    <scope>NUCLEOTIDE SEQUENCE [LARGE SCALE GENOMIC DNA]</scope>
    <source>
        <strain evidence="14">Cflorida</strain>
    </source>
</reference>
<evidence type="ECO:0000256" key="9">
    <source>
        <dbReference type="ARBA" id="ARBA00023157"/>
    </source>
</evidence>
<evidence type="ECO:0000256" key="13">
    <source>
        <dbReference type="SAM" id="MobiDB-lite"/>
    </source>
</evidence>
<dbReference type="GO" id="GO:0045041">
    <property type="term" value="P:protein import into mitochondrial intermembrane space"/>
    <property type="evidence" value="ECO:0007669"/>
    <property type="project" value="InterPro"/>
</dbReference>
<dbReference type="GO" id="GO:0005743">
    <property type="term" value="C:mitochondrial inner membrane"/>
    <property type="evidence" value="ECO:0007669"/>
    <property type="project" value="UniProtKB-SubCell"/>
</dbReference>
<comment type="caution">
    <text evidence="14">The sequence shown here is derived from an EMBL/GenBank/DDBJ whole genome shotgun (WGS) entry which is preliminary data.</text>
</comment>
<keyword evidence="9" id="KW-1015">Disulfide bond</keyword>
<evidence type="ECO:0000256" key="7">
    <source>
        <dbReference type="ARBA" id="ARBA00023010"/>
    </source>
</evidence>
<comment type="subcellular location">
    <subcellularLocation>
        <location evidence="2">Mitochondrion inner membrane</location>
        <topology evidence="2">Single-pass type II membrane protein</topology>
        <orientation evidence="2">Intermembrane side</orientation>
    </subcellularLocation>
</comment>
<evidence type="ECO:0000256" key="1">
    <source>
        <dbReference type="ARBA" id="ARBA00001973"/>
    </source>
</evidence>
<feature type="compositionally biased region" description="Basic and acidic residues" evidence="13">
    <location>
        <begin position="268"/>
        <end position="283"/>
    </location>
</feature>
<dbReference type="InterPro" id="IPR039289">
    <property type="entry name" value="CHCHD4"/>
</dbReference>
<accession>A0A2S4PJH9</accession>
<dbReference type="GO" id="GO:0015035">
    <property type="term" value="F:protein-disulfide reductase activity"/>
    <property type="evidence" value="ECO:0007669"/>
    <property type="project" value="InterPro"/>
</dbReference>
<dbReference type="PANTHER" id="PTHR21622:SF0">
    <property type="entry name" value="COILED-COIL-HELIX-COILED-COIL-HELIX DOMAIN CONTAINING 4"/>
    <property type="match status" value="1"/>
</dbReference>
<evidence type="ECO:0000256" key="10">
    <source>
        <dbReference type="ARBA" id="ARBA00023284"/>
    </source>
</evidence>
<keyword evidence="7" id="KW-0811">Translocation</keyword>
<keyword evidence="5" id="KW-0653">Protein transport</keyword>
<organism evidence="14 15">
    <name type="scientific">Erysiphe pulchra</name>
    <dbReference type="NCBI Taxonomy" id="225359"/>
    <lineage>
        <taxon>Eukaryota</taxon>
        <taxon>Fungi</taxon>
        <taxon>Dikarya</taxon>
        <taxon>Ascomycota</taxon>
        <taxon>Pezizomycotina</taxon>
        <taxon>Leotiomycetes</taxon>
        <taxon>Erysiphales</taxon>
        <taxon>Erysiphaceae</taxon>
        <taxon>Erysiphe</taxon>
    </lineage>
</organism>
<name>A0A2S4PJH9_9PEZI</name>
<feature type="compositionally biased region" description="Polar residues" evidence="13">
    <location>
        <begin position="236"/>
        <end position="267"/>
    </location>
</feature>
<dbReference type="OrthoDB" id="7481291at2759"/>
<evidence type="ECO:0000313" key="14">
    <source>
        <dbReference type="EMBL" id="POS82175.1"/>
    </source>
</evidence>
<evidence type="ECO:0000256" key="3">
    <source>
        <dbReference type="ARBA" id="ARBA00013714"/>
    </source>
</evidence>
<keyword evidence="10" id="KW-0676">Redox-active center</keyword>
<feature type="region of interest" description="Disordered" evidence="13">
    <location>
        <begin position="233"/>
        <end position="293"/>
    </location>
</feature>
<evidence type="ECO:0000313" key="15">
    <source>
        <dbReference type="Proteomes" id="UP000237438"/>
    </source>
</evidence>
<protein>
    <recommendedName>
        <fullName evidence="3">Mitochondrial intermembrane space import and assembly protein 40</fullName>
    </recommendedName>
    <alternativeName>
        <fullName evidence="12">Mitochondrial import inner membrane translocase TIM40</fullName>
    </alternativeName>
</protein>
<keyword evidence="15" id="KW-1185">Reference proteome</keyword>
<dbReference type="PROSITE" id="PS51808">
    <property type="entry name" value="CHCH"/>
    <property type="match status" value="1"/>
</dbReference>
<dbReference type="Gene3D" id="1.10.287.2900">
    <property type="match status" value="1"/>
</dbReference>
<evidence type="ECO:0000256" key="4">
    <source>
        <dbReference type="ARBA" id="ARBA00022448"/>
    </source>
</evidence>
<dbReference type="EMBL" id="PEDP01003820">
    <property type="protein sequence ID" value="POS82175.1"/>
    <property type="molecule type" value="Genomic_DNA"/>
</dbReference>
<dbReference type="PANTHER" id="PTHR21622">
    <property type="entry name" value="COILED-COIL-HELIX-COILED-COIL-HELIX DOMAIN CONTAINING 4"/>
    <property type="match status" value="1"/>
</dbReference>
<dbReference type="AlphaFoldDB" id="A0A2S4PJH9"/>
<gene>
    <name evidence="14" type="ORF">EPUL_005624</name>
</gene>
<comment type="cofactor">
    <cofactor evidence="1">
        <name>Cu(2+)</name>
        <dbReference type="ChEBI" id="CHEBI:29036"/>
    </cofactor>
</comment>
<dbReference type="STRING" id="225359.A0A2S4PJH9"/>
<dbReference type="GO" id="GO:0005758">
    <property type="term" value="C:mitochondrial intermembrane space"/>
    <property type="evidence" value="ECO:0007669"/>
    <property type="project" value="TreeGrafter"/>
</dbReference>
<dbReference type="Proteomes" id="UP000237438">
    <property type="component" value="Unassembled WGS sequence"/>
</dbReference>
<keyword evidence="6" id="KW-0560">Oxidoreductase</keyword>
<comment type="function">
    <text evidence="11">Required for the import and folding of small cysteine-containing proteins (small Tim) in the mitochondrial intermembrane space (IMS). Forms a redox cycle with ERV1 that involves a disulfide relay system. Precursor proteins to be imported into the IMS are translocated in their reduced form into the mitochondria. The oxidized form of MIA40 forms a transient intermolecular disulfide bridge with the reduced precursor protein, resulting in oxidation of the precursor protein that now contains an intramolecular disulfide bond and is able to undergo folding in the IMS.</text>
</comment>
<keyword evidence="8" id="KW-0496">Mitochondrion</keyword>
<feature type="compositionally biased region" description="Polar residues" evidence="13">
    <location>
        <begin position="284"/>
        <end position="293"/>
    </location>
</feature>
<evidence type="ECO:0000256" key="12">
    <source>
        <dbReference type="ARBA" id="ARBA00033150"/>
    </source>
</evidence>
<evidence type="ECO:0000256" key="11">
    <source>
        <dbReference type="ARBA" id="ARBA00024980"/>
    </source>
</evidence>
<keyword evidence="4" id="KW-0813">Transport</keyword>
<evidence type="ECO:0000256" key="5">
    <source>
        <dbReference type="ARBA" id="ARBA00022927"/>
    </source>
</evidence>